<evidence type="ECO:0000256" key="7">
    <source>
        <dbReference type="ARBA" id="ARBA00023128"/>
    </source>
</evidence>
<dbReference type="GO" id="GO:0031966">
    <property type="term" value="C:mitochondrial membrane"/>
    <property type="evidence" value="ECO:0007669"/>
    <property type="project" value="UniProtKB-SubCell"/>
</dbReference>
<dbReference type="GO" id="GO:0015986">
    <property type="term" value="P:proton motive force-driven ATP synthesis"/>
    <property type="evidence" value="ECO:0007669"/>
    <property type="project" value="InterPro"/>
</dbReference>
<evidence type="ECO:0000256" key="8">
    <source>
        <dbReference type="ARBA" id="ARBA00023136"/>
    </source>
</evidence>
<keyword evidence="7" id="KW-0496">Mitochondrion</keyword>
<keyword evidence="3" id="KW-0813">Transport</keyword>
<keyword evidence="4" id="KW-0138">CF(0)</keyword>
<comment type="subcellular location">
    <subcellularLocation>
        <location evidence="1">Mitochondrion membrane</location>
    </subcellularLocation>
</comment>
<keyword evidence="5" id="KW-0375">Hydrogen ion transport</keyword>
<evidence type="ECO:0000313" key="10">
    <source>
        <dbReference type="EMBL" id="KAK4147768.1"/>
    </source>
</evidence>
<dbReference type="EMBL" id="MU853555">
    <property type="protein sequence ID" value="KAK4147768.1"/>
    <property type="molecule type" value="Genomic_DNA"/>
</dbReference>
<dbReference type="GeneID" id="87815701"/>
<accession>A0AAN6VAC5</accession>
<dbReference type="Proteomes" id="UP001302676">
    <property type="component" value="Unassembled WGS sequence"/>
</dbReference>
<evidence type="ECO:0000256" key="2">
    <source>
        <dbReference type="ARBA" id="ARBA00005699"/>
    </source>
</evidence>
<evidence type="ECO:0000256" key="1">
    <source>
        <dbReference type="ARBA" id="ARBA00004325"/>
    </source>
</evidence>
<reference evidence="10" key="2">
    <citation type="submission" date="2023-05" db="EMBL/GenBank/DDBJ databases">
        <authorList>
            <consortium name="Lawrence Berkeley National Laboratory"/>
            <person name="Steindorff A."/>
            <person name="Hensen N."/>
            <person name="Bonometti L."/>
            <person name="Westerberg I."/>
            <person name="Brannstrom I.O."/>
            <person name="Guillou S."/>
            <person name="Cros-Aarteil S."/>
            <person name="Calhoun S."/>
            <person name="Haridas S."/>
            <person name="Kuo A."/>
            <person name="Mondo S."/>
            <person name="Pangilinan J."/>
            <person name="Riley R."/>
            <person name="Labutti K."/>
            <person name="Andreopoulos B."/>
            <person name="Lipzen A."/>
            <person name="Chen C."/>
            <person name="Yanf M."/>
            <person name="Daum C."/>
            <person name="Ng V."/>
            <person name="Clum A."/>
            <person name="Ohm R."/>
            <person name="Martin F."/>
            <person name="Silar P."/>
            <person name="Natvig D."/>
            <person name="Lalanne C."/>
            <person name="Gautier V."/>
            <person name="Ament-Velasquez S.L."/>
            <person name="Kruys A."/>
            <person name="Hutchinson M.I."/>
            <person name="Powell A.J."/>
            <person name="Barry K."/>
            <person name="Miller A.N."/>
            <person name="Grigoriev I.V."/>
            <person name="Debuchy R."/>
            <person name="Gladieux P."/>
            <person name="Thoren M.H."/>
            <person name="Johannesson H."/>
        </authorList>
    </citation>
    <scope>NUCLEOTIDE SEQUENCE</scope>
    <source>
        <strain evidence="10">CBS 141.50</strain>
    </source>
</reference>
<proteinExistence type="inferred from homology"/>
<organism evidence="10 11">
    <name type="scientific">Dichotomopilus funicola</name>
    <dbReference type="NCBI Taxonomy" id="1934379"/>
    <lineage>
        <taxon>Eukaryota</taxon>
        <taxon>Fungi</taxon>
        <taxon>Dikarya</taxon>
        <taxon>Ascomycota</taxon>
        <taxon>Pezizomycotina</taxon>
        <taxon>Sordariomycetes</taxon>
        <taxon>Sordariomycetidae</taxon>
        <taxon>Sordariales</taxon>
        <taxon>Chaetomiaceae</taxon>
        <taxon>Dichotomopilus</taxon>
    </lineage>
</organism>
<evidence type="ECO:0000256" key="6">
    <source>
        <dbReference type="ARBA" id="ARBA00023065"/>
    </source>
</evidence>
<dbReference type="AlphaFoldDB" id="A0AAN6VAC5"/>
<evidence type="ECO:0000313" key="11">
    <source>
        <dbReference type="Proteomes" id="UP001302676"/>
    </source>
</evidence>
<evidence type="ECO:0000256" key="5">
    <source>
        <dbReference type="ARBA" id="ARBA00022781"/>
    </source>
</evidence>
<keyword evidence="9" id="KW-0066">ATP synthesis</keyword>
<dbReference type="RefSeq" id="XP_062641139.1">
    <property type="nucleotide sequence ID" value="XM_062779088.1"/>
</dbReference>
<evidence type="ECO:0000256" key="3">
    <source>
        <dbReference type="ARBA" id="ARBA00022448"/>
    </source>
</evidence>
<gene>
    <name evidence="10" type="ORF">C8A04DRAFT_24319</name>
</gene>
<keyword evidence="11" id="KW-1185">Reference proteome</keyword>
<protein>
    <submittedName>
        <fullName evidence="10">Mitochondrial ATP synthase g subunit-domain-containing protein</fullName>
    </submittedName>
</protein>
<dbReference type="Pfam" id="PF04718">
    <property type="entry name" value="ATP-synt_G"/>
    <property type="match status" value="1"/>
</dbReference>
<comment type="similarity">
    <text evidence="2">Belongs to the ATPase g subunit family.</text>
</comment>
<sequence>MSFALVMRRSGLSVGRTMVRFESTTTTTKAAETAKQTVSKASSTVSEATAKATQSLSRVTAAAGPALSSAAKGAAGALGRVGGRTGRLVGFIEQQTPLVVYYSKVFAEVAKLVFHGQKMSPPPASTFQTYFQNLWKQLQTPGPFFSGLVESVNPQQVRNISRAQLAAGGVLLAECLGFFTVGEMIGRFKLIGYHGETHAAHH</sequence>
<dbReference type="InterPro" id="IPR006808">
    <property type="entry name" value="ATP_synth_F0_gsu_mt"/>
</dbReference>
<reference evidence="10" key="1">
    <citation type="journal article" date="2023" name="Mol. Phylogenet. Evol.">
        <title>Genome-scale phylogeny and comparative genomics of the fungal order Sordariales.</title>
        <authorList>
            <person name="Hensen N."/>
            <person name="Bonometti L."/>
            <person name="Westerberg I."/>
            <person name="Brannstrom I.O."/>
            <person name="Guillou S."/>
            <person name="Cros-Aarteil S."/>
            <person name="Calhoun S."/>
            <person name="Haridas S."/>
            <person name="Kuo A."/>
            <person name="Mondo S."/>
            <person name="Pangilinan J."/>
            <person name="Riley R."/>
            <person name="LaButti K."/>
            <person name="Andreopoulos B."/>
            <person name="Lipzen A."/>
            <person name="Chen C."/>
            <person name="Yan M."/>
            <person name="Daum C."/>
            <person name="Ng V."/>
            <person name="Clum A."/>
            <person name="Steindorff A."/>
            <person name="Ohm R.A."/>
            <person name="Martin F."/>
            <person name="Silar P."/>
            <person name="Natvig D.O."/>
            <person name="Lalanne C."/>
            <person name="Gautier V."/>
            <person name="Ament-Velasquez S.L."/>
            <person name="Kruys A."/>
            <person name="Hutchinson M.I."/>
            <person name="Powell A.J."/>
            <person name="Barry K."/>
            <person name="Miller A.N."/>
            <person name="Grigoriev I.V."/>
            <person name="Debuchy R."/>
            <person name="Gladieux P."/>
            <person name="Hiltunen Thoren M."/>
            <person name="Johannesson H."/>
        </authorList>
    </citation>
    <scope>NUCLEOTIDE SEQUENCE</scope>
    <source>
        <strain evidence="10">CBS 141.50</strain>
    </source>
</reference>
<dbReference type="GO" id="GO:0045259">
    <property type="term" value="C:proton-transporting ATP synthase complex"/>
    <property type="evidence" value="ECO:0007669"/>
    <property type="project" value="UniProtKB-KW"/>
</dbReference>
<name>A0AAN6VAC5_9PEZI</name>
<comment type="caution">
    <text evidence="10">The sequence shown here is derived from an EMBL/GenBank/DDBJ whole genome shotgun (WGS) entry which is preliminary data.</text>
</comment>
<keyword evidence="8" id="KW-0472">Membrane</keyword>
<evidence type="ECO:0000256" key="9">
    <source>
        <dbReference type="ARBA" id="ARBA00023310"/>
    </source>
</evidence>
<keyword evidence="6" id="KW-0406">Ion transport</keyword>
<dbReference type="GO" id="GO:0015078">
    <property type="term" value="F:proton transmembrane transporter activity"/>
    <property type="evidence" value="ECO:0007669"/>
    <property type="project" value="InterPro"/>
</dbReference>
<evidence type="ECO:0000256" key="4">
    <source>
        <dbReference type="ARBA" id="ARBA00022547"/>
    </source>
</evidence>